<organism evidence="9">
    <name type="scientific">marine sediment metagenome</name>
    <dbReference type="NCBI Taxonomy" id="412755"/>
    <lineage>
        <taxon>unclassified sequences</taxon>
        <taxon>metagenomes</taxon>
        <taxon>ecological metagenomes</taxon>
    </lineage>
</organism>
<evidence type="ECO:0000256" key="6">
    <source>
        <dbReference type="ARBA" id="ARBA00023239"/>
    </source>
</evidence>
<dbReference type="GO" id="GO:0016020">
    <property type="term" value="C:membrane"/>
    <property type="evidence" value="ECO:0007669"/>
    <property type="project" value="UniProtKB-SubCell"/>
</dbReference>
<dbReference type="PROSITE" id="PS50125">
    <property type="entry name" value="GUANYLATE_CYCLASE_2"/>
    <property type="match status" value="1"/>
</dbReference>
<dbReference type="AlphaFoldDB" id="X1B1K7"/>
<sequence>GFASALENLGDEYLTVDKPDSALMIFKESGKIFRALNYEAGIAYNLGNVGIAYAEQGKDELAEANMNEAIVILEKLKDYYPISVYLTYISDIYLKKNDWHTALNYTQRSLALAQRYGLKEQISDASLQLSELYEQAGNLEESHKYYKEHIAYKDSVNNIASVQQMADIRTEYEVTQKQIEVDLLNEQKRYQQLIVIASIIAFVLLFLLALGLYRRFYYIRKTNTIIADEKYRSDKLLRNILPEETALELKQSGKVQAKKFDSVTVLFTDFQGFTHYAENLSPEKLVESVDFYFSNLMK</sequence>
<dbReference type="Gene3D" id="1.25.40.10">
    <property type="entry name" value="Tetratricopeptide repeat domain"/>
    <property type="match status" value="1"/>
</dbReference>
<proteinExistence type="predicted"/>
<comment type="caution">
    <text evidence="9">The sequence shown here is derived from an EMBL/GenBank/DDBJ whole genome shotgun (WGS) entry which is preliminary data.</text>
</comment>
<dbReference type="InterPro" id="IPR029787">
    <property type="entry name" value="Nucleotide_cyclase"/>
</dbReference>
<dbReference type="Pfam" id="PF13424">
    <property type="entry name" value="TPR_12"/>
    <property type="match status" value="1"/>
</dbReference>
<keyword evidence="6" id="KW-0456">Lyase</keyword>
<accession>X1B1K7</accession>
<dbReference type="SMART" id="SM00028">
    <property type="entry name" value="TPR"/>
    <property type="match status" value="4"/>
</dbReference>
<comment type="subcellular location">
    <subcellularLocation>
        <location evidence="1">Membrane</location>
    </subcellularLocation>
</comment>
<keyword evidence="2 7" id="KW-0812">Transmembrane</keyword>
<evidence type="ECO:0000259" key="8">
    <source>
        <dbReference type="PROSITE" id="PS50125"/>
    </source>
</evidence>
<keyword evidence="5 7" id="KW-0472">Membrane</keyword>
<evidence type="ECO:0000256" key="2">
    <source>
        <dbReference type="ARBA" id="ARBA00022692"/>
    </source>
</evidence>
<evidence type="ECO:0000313" key="9">
    <source>
        <dbReference type="EMBL" id="GAG75227.1"/>
    </source>
</evidence>
<dbReference type="SUPFAM" id="SSF48452">
    <property type="entry name" value="TPR-like"/>
    <property type="match status" value="1"/>
</dbReference>
<dbReference type="InterPro" id="IPR019734">
    <property type="entry name" value="TPR_rpt"/>
</dbReference>
<gene>
    <name evidence="9" type="ORF">S01H4_32721</name>
</gene>
<dbReference type="Gene3D" id="3.30.70.1230">
    <property type="entry name" value="Nucleotide cyclase"/>
    <property type="match status" value="1"/>
</dbReference>
<dbReference type="SUPFAM" id="SSF55073">
    <property type="entry name" value="Nucleotide cyclase"/>
    <property type="match status" value="1"/>
</dbReference>
<feature type="non-terminal residue" evidence="9">
    <location>
        <position position="1"/>
    </location>
</feature>
<evidence type="ECO:0000256" key="3">
    <source>
        <dbReference type="ARBA" id="ARBA00022741"/>
    </source>
</evidence>
<protein>
    <recommendedName>
        <fullName evidence="8">Guanylate cyclase domain-containing protein</fullName>
    </recommendedName>
</protein>
<dbReference type="GO" id="GO:0000166">
    <property type="term" value="F:nucleotide binding"/>
    <property type="evidence" value="ECO:0007669"/>
    <property type="project" value="UniProtKB-KW"/>
</dbReference>
<keyword evidence="4 7" id="KW-1133">Transmembrane helix</keyword>
<evidence type="ECO:0000256" key="4">
    <source>
        <dbReference type="ARBA" id="ARBA00022989"/>
    </source>
</evidence>
<evidence type="ECO:0000256" key="5">
    <source>
        <dbReference type="ARBA" id="ARBA00023136"/>
    </source>
</evidence>
<dbReference type="GO" id="GO:0016829">
    <property type="term" value="F:lyase activity"/>
    <property type="evidence" value="ECO:0007669"/>
    <property type="project" value="UniProtKB-KW"/>
</dbReference>
<feature type="domain" description="Guanylate cyclase" evidence="8">
    <location>
        <begin position="264"/>
        <end position="298"/>
    </location>
</feature>
<dbReference type="GO" id="GO:0009190">
    <property type="term" value="P:cyclic nucleotide biosynthetic process"/>
    <property type="evidence" value="ECO:0007669"/>
    <property type="project" value="InterPro"/>
</dbReference>
<dbReference type="PANTHER" id="PTHR11920">
    <property type="entry name" value="GUANYLYL CYCLASE"/>
    <property type="match status" value="1"/>
</dbReference>
<evidence type="ECO:0000256" key="7">
    <source>
        <dbReference type="SAM" id="Phobius"/>
    </source>
</evidence>
<dbReference type="GO" id="GO:0035556">
    <property type="term" value="P:intracellular signal transduction"/>
    <property type="evidence" value="ECO:0007669"/>
    <property type="project" value="InterPro"/>
</dbReference>
<name>X1B1K7_9ZZZZ</name>
<dbReference type="InterPro" id="IPR011990">
    <property type="entry name" value="TPR-like_helical_dom_sf"/>
</dbReference>
<evidence type="ECO:0000256" key="1">
    <source>
        <dbReference type="ARBA" id="ARBA00004370"/>
    </source>
</evidence>
<dbReference type="InterPro" id="IPR001054">
    <property type="entry name" value="A/G_cyclase"/>
</dbReference>
<reference evidence="9" key="1">
    <citation type="journal article" date="2014" name="Front. Microbiol.">
        <title>High frequency of phylogenetically diverse reductive dehalogenase-homologous genes in deep subseafloor sedimentary metagenomes.</title>
        <authorList>
            <person name="Kawai M."/>
            <person name="Futagami T."/>
            <person name="Toyoda A."/>
            <person name="Takaki Y."/>
            <person name="Nishi S."/>
            <person name="Hori S."/>
            <person name="Arai W."/>
            <person name="Tsubouchi T."/>
            <person name="Morono Y."/>
            <person name="Uchiyama I."/>
            <person name="Ito T."/>
            <person name="Fujiyama A."/>
            <person name="Inagaki F."/>
            <person name="Takami H."/>
        </authorList>
    </citation>
    <scope>NUCLEOTIDE SEQUENCE</scope>
    <source>
        <strain evidence="9">Expedition CK06-06</strain>
    </source>
</reference>
<dbReference type="InterPro" id="IPR050401">
    <property type="entry name" value="Cyclic_nucleotide_synthase"/>
</dbReference>
<keyword evidence="3" id="KW-0547">Nucleotide-binding</keyword>
<dbReference type="EMBL" id="BART01017142">
    <property type="protein sequence ID" value="GAG75227.1"/>
    <property type="molecule type" value="Genomic_DNA"/>
</dbReference>
<dbReference type="PANTHER" id="PTHR11920:SF335">
    <property type="entry name" value="GUANYLATE CYCLASE"/>
    <property type="match status" value="1"/>
</dbReference>
<feature type="transmembrane region" description="Helical" evidence="7">
    <location>
        <begin position="193"/>
        <end position="213"/>
    </location>
</feature>